<evidence type="ECO:0000313" key="2">
    <source>
        <dbReference type="Proteomes" id="UP000250134"/>
    </source>
</evidence>
<dbReference type="KEGG" id="tgg:A3K92_01765"/>
<dbReference type="AlphaFoldDB" id="A0A2Z2M7J5"/>
<dbReference type="GeneID" id="33331235"/>
<gene>
    <name evidence="1" type="ORF">A3K92_01765</name>
</gene>
<dbReference type="EMBL" id="CP014855">
    <property type="protein sequence ID" value="ASJ00292.1"/>
    <property type="molecule type" value="Genomic_DNA"/>
</dbReference>
<dbReference type="RefSeq" id="WP_088884633.1">
    <property type="nucleotide sequence ID" value="NZ_CP014855.1"/>
</dbReference>
<accession>A0A2Z2M7J5</accession>
<organism evidence="1 2">
    <name type="scientific">Thermococcus gorgonarius</name>
    <dbReference type="NCBI Taxonomy" id="71997"/>
    <lineage>
        <taxon>Archaea</taxon>
        <taxon>Methanobacteriati</taxon>
        <taxon>Methanobacteriota</taxon>
        <taxon>Thermococci</taxon>
        <taxon>Thermococcales</taxon>
        <taxon>Thermococcaceae</taxon>
        <taxon>Thermococcus</taxon>
    </lineage>
</organism>
<sequence length="63" mass="7517">MREVFNREGVFVRYEEKTVKLENGHELVHRSENPTELWWELKEAIKGKRVKVVVYELGESGEK</sequence>
<dbReference type="OrthoDB" id="85036at2157"/>
<keyword evidence="2" id="KW-1185">Reference proteome</keyword>
<proteinExistence type="predicted"/>
<protein>
    <submittedName>
        <fullName evidence="1">Uncharacterized protein</fullName>
    </submittedName>
</protein>
<reference evidence="1 2" key="1">
    <citation type="submission" date="2016-03" db="EMBL/GenBank/DDBJ databases">
        <title>Complete genome sequence of Thermococcus gorgonarius.</title>
        <authorList>
            <person name="Oger P.M."/>
        </authorList>
    </citation>
    <scope>NUCLEOTIDE SEQUENCE [LARGE SCALE GENOMIC DNA]</scope>
    <source>
        <strain evidence="1 2">W-12</strain>
    </source>
</reference>
<name>A0A2Z2M7J5_THEGO</name>
<dbReference type="Proteomes" id="UP000250134">
    <property type="component" value="Chromosome"/>
</dbReference>
<evidence type="ECO:0000313" key="1">
    <source>
        <dbReference type="EMBL" id="ASJ00292.1"/>
    </source>
</evidence>